<dbReference type="InterPro" id="IPR008949">
    <property type="entry name" value="Isoprenoid_synthase_dom_sf"/>
</dbReference>
<dbReference type="Proteomes" id="UP001595630">
    <property type="component" value="Unassembled WGS sequence"/>
</dbReference>
<evidence type="ECO:0000256" key="1">
    <source>
        <dbReference type="ARBA" id="ARBA00001946"/>
    </source>
</evidence>
<dbReference type="Gene3D" id="1.10.600.10">
    <property type="entry name" value="Farnesyl Diphosphate Synthase"/>
    <property type="match status" value="1"/>
</dbReference>
<dbReference type="PROSITE" id="PS00723">
    <property type="entry name" value="POLYPRENYL_SYNTHASE_1"/>
    <property type="match status" value="1"/>
</dbReference>
<evidence type="ECO:0000313" key="9">
    <source>
        <dbReference type="Proteomes" id="UP001595630"/>
    </source>
</evidence>
<dbReference type="PANTHER" id="PTHR43281">
    <property type="entry name" value="FARNESYL DIPHOSPHATE SYNTHASE"/>
    <property type="match status" value="1"/>
</dbReference>
<dbReference type="InterPro" id="IPR033749">
    <property type="entry name" value="Polyprenyl_synt_CS"/>
</dbReference>
<dbReference type="SUPFAM" id="SSF48576">
    <property type="entry name" value="Terpenoid synthases"/>
    <property type="match status" value="1"/>
</dbReference>
<keyword evidence="9" id="KW-1185">Reference proteome</keyword>
<dbReference type="InterPro" id="IPR000092">
    <property type="entry name" value="Polyprenyl_synt"/>
</dbReference>
<evidence type="ECO:0000313" key="8">
    <source>
        <dbReference type="EMBL" id="MFC3606708.1"/>
    </source>
</evidence>
<dbReference type="PANTHER" id="PTHR43281:SF1">
    <property type="entry name" value="FARNESYL DIPHOSPHATE SYNTHASE"/>
    <property type="match status" value="1"/>
</dbReference>
<sequence>MGTSIVPPPQESFSHDLVGLRQRIDQRLAALLPVPGGESDLIGAAMVAAALSPGKRVRPMLLVLAARELGAPERSALDLGCALEMVHAASLVLDDMPCMDDARLRRGEPTIHVRYGQDVAVLAVVGLLSQAFKVVALAPGLPPAVRPRLVALLGDAVGEQGLVRGQFEDLHAGCGPREASEVTGTNQLKTGALFGAALEMAALAASASESVLAALRDMAMELGQAFQLYDDLCDGEPDADPGKDQGKDTGKATLVALLGAEAARHRLRQHVQRVENLLEAVYGPESGLLYLLGTLFPRVG</sequence>
<evidence type="ECO:0000256" key="7">
    <source>
        <dbReference type="RuleBase" id="RU004466"/>
    </source>
</evidence>
<comment type="similarity">
    <text evidence="2 7">Belongs to the FPP/GGPP synthase family.</text>
</comment>
<accession>A0ABV7T2L6</accession>
<comment type="cofactor">
    <cofactor evidence="1">
        <name>Mg(2+)</name>
        <dbReference type="ChEBI" id="CHEBI:18420"/>
    </cofactor>
</comment>
<dbReference type="Pfam" id="PF00348">
    <property type="entry name" value="polyprenyl_synt"/>
    <property type="match status" value="1"/>
</dbReference>
<comment type="caution">
    <text evidence="8">The sequence shown here is derived from an EMBL/GenBank/DDBJ whole genome shotgun (WGS) entry which is preliminary data.</text>
</comment>
<protein>
    <submittedName>
        <fullName evidence="8">Polyprenyl synthetase family protein</fullName>
        <ecNumber evidence="8">2.5.1.-</ecNumber>
    </submittedName>
</protein>
<organism evidence="8 9">
    <name type="scientific">Stutzerimonas tarimensis</name>
    <dbReference type="NCBI Taxonomy" id="1507735"/>
    <lineage>
        <taxon>Bacteria</taxon>
        <taxon>Pseudomonadati</taxon>
        <taxon>Pseudomonadota</taxon>
        <taxon>Gammaproteobacteria</taxon>
        <taxon>Pseudomonadales</taxon>
        <taxon>Pseudomonadaceae</taxon>
        <taxon>Stutzerimonas</taxon>
    </lineage>
</organism>
<evidence type="ECO:0000256" key="4">
    <source>
        <dbReference type="ARBA" id="ARBA00022723"/>
    </source>
</evidence>
<name>A0ABV7T2L6_9GAMM</name>
<dbReference type="SFLD" id="SFLDS00005">
    <property type="entry name" value="Isoprenoid_Synthase_Type_I"/>
    <property type="match status" value="1"/>
</dbReference>
<keyword evidence="5" id="KW-0460">Magnesium</keyword>
<dbReference type="PROSITE" id="PS00444">
    <property type="entry name" value="POLYPRENYL_SYNTHASE_2"/>
    <property type="match status" value="1"/>
</dbReference>
<proteinExistence type="inferred from homology"/>
<evidence type="ECO:0000256" key="5">
    <source>
        <dbReference type="ARBA" id="ARBA00022842"/>
    </source>
</evidence>
<keyword evidence="3 7" id="KW-0808">Transferase</keyword>
<reference evidence="9" key="1">
    <citation type="journal article" date="2019" name="Int. J. Syst. Evol. Microbiol.">
        <title>The Global Catalogue of Microorganisms (GCM) 10K type strain sequencing project: providing services to taxonomists for standard genome sequencing and annotation.</title>
        <authorList>
            <consortium name="The Broad Institute Genomics Platform"/>
            <consortium name="The Broad Institute Genome Sequencing Center for Infectious Disease"/>
            <person name="Wu L."/>
            <person name="Ma J."/>
        </authorList>
    </citation>
    <scope>NUCLEOTIDE SEQUENCE [LARGE SCALE GENOMIC DNA]</scope>
    <source>
        <strain evidence="9">KCTC 42447</strain>
    </source>
</reference>
<evidence type="ECO:0000256" key="6">
    <source>
        <dbReference type="ARBA" id="ARBA00023229"/>
    </source>
</evidence>
<evidence type="ECO:0000256" key="2">
    <source>
        <dbReference type="ARBA" id="ARBA00006706"/>
    </source>
</evidence>
<dbReference type="GO" id="GO:0016740">
    <property type="term" value="F:transferase activity"/>
    <property type="evidence" value="ECO:0007669"/>
    <property type="project" value="UniProtKB-KW"/>
</dbReference>
<dbReference type="SFLD" id="SFLDG01017">
    <property type="entry name" value="Polyprenyl_Transferase_Like"/>
    <property type="match status" value="1"/>
</dbReference>
<dbReference type="RefSeq" id="WP_386360968.1">
    <property type="nucleotide sequence ID" value="NZ_JBHRXZ010000003.1"/>
</dbReference>
<keyword evidence="4" id="KW-0479">Metal-binding</keyword>
<dbReference type="CDD" id="cd00685">
    <property type="entry name" value="Trans_IPPS_HT"/>
    <property type="match status" value="1"/>
</dbReference>
<evidence type="ECO:0000256" key="3">
    <source>
        <dbReference type="ARBA" id="ARBA00022679"/>
    </source>
</evidence>
<keyword evidence="6" id="KW-0414">Isoprene biosynthesis</keyword>
<dbReference type="EMBL" id="JBHRXZ010000003">
    <property type="protein sequence ID" value="MFC3606708.1"/>
    <property type="molecule type" value="Genomic_DNA"/>
</dbReference>
<dbReference type="EC" id="2.5.1.-" evidence="8"/>
<gene>
    <name evidence="8" type="ORF">ACFOMF_02760</name>
</gene>